<proteinExistence type="inferred from homology"/>
<dbReference type="AlphaFoldDB" id="A0A3P6E971"/>
<keyword evidence="7" id="KW-0539">Nucleus</keyword>
<dbReference type="GO" id="GO:0004518">
    <property type="term" value="F:nuclease activity"/>
    <property type="evidence" value="ECO:0007669"/>
    <property type="project" value="UniProtKB-KW"/>
</dbReference>
<evidence type="ECO:0000259" key="10">
    <source>
        <dbReference type="Pfam" id="PF26138"/>
    </source>
</evidence>
<evidence type="ECO:0000256" key="4">
    <source>
        <dbReference type="ARBA" id="ARBA00022722"/>
    </source>
</evidence>
<dbReference type="InterPro" id="IPR013951">
    <property type="entry name" value="Rxt3"/>
</dbReference>
<feature type="region of interest" description="Disordered" evidence="8">
    <location>
        <begin position="105"/>
        <end position="138"/>
    </location>
</feature>
<protein>
    <submittedName>
        <fullName evidence="11">Uncharacterized protein</fullName>
    </submittedName>
</protein>
<evidence type="ECO:0000256" key="8">
    <source>
        <dbReference type="SAM" id="MobiDB-lite"/>
    </source>
</evidence>
<dbReference type="InterPro" id="IPR058353">
    <property type="entry name" value="DUF8040"/>
</dbReference>
<sequence>MFTHPSSSSSSAKYPHEDSGSSYPKSTHTPSPSQVSSLSLTTCSSAPYEVESRTVKGPRSEPRDGLERDHSSSRRVLVSSPSLPATVSSGLRLESRDNMIDGREIYGEAKREIQGPKSDRDAKSERLGDGFSGKSNSQNLIGRVRTTMTKKVRLRMGMLSLGLERAEGFTVEGRELKVQAHLKERRRRRKIATECCREGTGYLHLCSSATEENADTKRQPTNQQTTTLSVHGVRTTTKGYKVIIRYYVFEKGSICTAWLVFRLQSNGRMLKYKMIGPKTRFHPQCYFIWFAYISAVFNIGLKPQLVEFCFTDDLGESEVPIVVYKVGECMQELMKLWKEYESSKPDKSGDFASNGPTLEVQIPAEYVTATNCRVRGGQLWGTDIYTDDSDLVAVLMHTGYCRPTASPPPSMQELRATIRVLPSQDYYTSKLRNNVRSRSWGAGIGCSYKVEGCYILKKGGGTIELEHSLTHSSEPTLAPMAVEKSMTTRAAASNAQQQQRFVREVTIQYNLCNEPWIKYSISVVADKGLKRPLFTSARLKKGEVLYLETHSSRYELCFAREKTMKAFQASQQQHSSSQESKEMDNNNNSVMFSFNVFRWLRWRKPLPHVTTDGEKTDTDSDNSVVDGFRWSRCKKPLPQKLMRSIGFPLPPDHVEVLEENLDWEDVQWSQTGVWIAGKEMMSGDGDGDGDDDDELSSGGSGDEVHVINGHNKRIPTAPSGGSGPSRRRNRKAGGVAIVEAMLELAAASKMRAAALTKRNGDNLQDSSTSSIDFDIELDEMELVAAAAGYLYYQSLVNQPPGTSPSTRGTYLKDLLQGPVEDCREVLRMDKRLFHKLSDTFREKGLLRDTITVLVEEQVAIFLSIIGHNQRIRVIQERFHLSCETISRHFNNVLKAVKAVSRGFFHLPVLESHEDIVSSKRLYPYFKDCIGVIDGLKLLANLPIKDQPRFQNKKGILTQNVLVACNFDLEFIFVCPGWEGSINDSRILRAVLDDPNQNFPRPPKGKYYLVDRNYTNTEGFIAPYQGARYGPHEYRGARQMPQNAHDLFNHRHMCLSNVVQRSVSMLKTRFPILKSAPPYHFQVQRDLVIATCALHNFIKREDRAHDWLFAAEGKDAAAAAEEESRGEEEEEEVELLHMDSTTPRELVADSLRDSIAFTMWDDFMNKWEEW</sequence>
<evidence type="ECO:0000256" key="6">
    <source>
        <dbReference type="ARBA" id="ARBA00022801"/>
    </source>
</evidence>
<comment type="subcellular location">
    <subcellularLocation>
        <location evidence="2">Nucleus</location>
    </subcellularLocation>
</comment>
<evidence type="ECO:0000259" key="9">
    <source>
        <dbReference type="Pfam" id="PF13359"/>
    </source>
</evidence>
<evidence type="ECO:0000256" key="5">
    <source>
        <dbReference type="ARBA" id="ARBA00022723"/>
    </source>
</evidence>
<keyword evidence="6" id="KW-0378">Hydrolase</keyword>
<dbReference type="PANTHER" id="PTHR22930:SF259">
    <property type="entry name" value="OS08G0106900 PROTEIN"/>
    <property type="match status" value="1"/>
</dbReference>
<gene>
    <name evidence="11" type="ORF">BOLC9T59599H</name>
</gene>
<feature type="compositionally biased region" description="Low complexity" evidence="8">
    <location>
        <begin position="1"/>
        <end position="11"/>
    </location>
</feature>
<dbReference type="InterPro" id="IPR027806">
    <property type="entry name" value="HARBI1_dom"/>
</dbReference>
<evidence type="ECO:0000313" key="11">
    <source>
        <dbReference type="EMBL" id="VDD34276.1"/>
    </source>
</evidence>
<feature type="compositionally biased region" description="Basic and acidic residues" evidence="8">
    <location>
        <begin position="105"/>
        <end position="128"/>
    </location>
</feature>
<feature type="domain" description="DUF8040" evidence="10">
    <location>
        <begin position="802"/>
        <end position="896"/>
    </location>
</feature>
<feature type="compositionally biased region" description="Basic and acidic residues" evidence="8">
    <location>
        <begin position="50"/>
        <end position="72"/>
    </location>
</feature>
<dbReference type="PANTHER" id="PTHR22930">
    <property type="match status" value="1"/>
</dbReference>
<evidence type="ECO:0000256" key="3">
    <source>
        <dbReference type="ARBA" id="ARBA00006958"/>
    </source>
</evidence>
<dbReference type="InterPro" id="IPR036609">
    <property type="entry name" value="LCCL_sf"/>
</dbReference>
<keyword evidence="5" id="KW-0479">Metal-binding</keyword>
<comment type="similarity">
    <text evidence="3">Belongs to the HARBI1 family.</text>
</comment>
<dbReference type="Pfam" id="PF13359">
    <property type="entry name" value="DDE_Tnp_4"/>
    <property type="match status" value="1"/>
</dbReference>
<accession>A0A3P6E971</accession>
<evidence type="ECO:0000256" key="1">
    <source>
        <dbReference type="ARBA" id="ARBA00001968"/>
    </source>
</evidence>
<dbReference type="GO" id="GO:0016787">
    <property type="term" value="F:hydrolase activity"/>
    <property type="evidence" value="ECO:0007669"/>
    <property type="project" value="UniProtKB-KW"/>
</dbReference>
<evidence type="ECO:0000256" key="2">
    <source>
        <dbReference type="ARBA" id="ARBA00004123"/>
    </source>
</evidence>
<dbReference type="GO" id="GO:0005634">
    <property type="term" value="C:nucleus"/>
    <property type="evidence" value="ECO:0007669"/>
    <property type="project" value="UniProtKB-SubCell"/>
</dbReference>
<dbReference type="Pfam" id="PF26138">
    <property type="entry name" value="DUF8040"/>
    <property type="match status" value="1"/>
</dbReference>
<feature type="region of interest" description="Disordered" evidence="8">
    <location>
        <begin position="678"/>
        <end position="731"/>
    </location>
</feature>
<reference evidence="11" key="1">
    <citation type="submission" date="2018-11" db="EMBL/GenBank/DDBJ databases">
        <authorList>
            <consortium name="Genoscope - CEA"/>
            <person name="William W."/>
        </authorList>
    </citation>
    <scope>NUCLEOTIDE SEQUENCE</scope>
</reference>
<feature type="region of interest" description="Disordered" evidence="8">
    <location>
        <begin position="1117"/>
        <end position="1137"/>
    </location>
</feature>
<feature type="compositionally biased region" description="Polar residues" evidence="8">
    <location>
        <begin position="20"/>
        <end position="45"/>
    </location>
</feature>
<feature type="compositionally biased region" description="Acidic residues" evidence="8">
    <location>
        <begin position="1119"/>
        <end position="1132"/>
    </location>
</feature>
<evidence type="ECO:0000256" key="7">
    <source>
        <dbReference type="ARBA" id="ARBA00023242"/>
    </source>
</evidence>
<feature type="region of interest" description="Disordered" evidence="8">
    <location>
        <begin position="1"/>
        <end position="90"/>
    </location>
</feature>
<dbReference type="InterPro" id="IPR045249">
    <property type="entry name" value="HARBI1-like"/>
</dbReference>
<dbReference type="SUPFAM" id="SSF69848">
    <property type="entry name" value="LCCL domain"/>
    <property type="match status" value="1"/>
</dbReference>
<feature type="domain" description="DDE Tnp4" evidence="9">
    <location>
        <begin position="942"/>
        <end position="1095"/>
    </location>
</feature>
<name>A0A3P6E971_BRAOL</name>
<dbReference type="Gene3D" id="2.170.130.20">
    <property type="entry name" value="LCCL-like domain"/>
    <property type="match status" value="1"/>
</dbReference>
<comment type="cofactor">
    <cofactor evidence="1">
        <name>a divalent metal cation</name>
        <dbReference type="ChEBI" id="CHEBI:60240"/>
    </cofactor>
</comment>
<feature type="compositionally biased region" description="Acidic residues" evidence="8">
    <location>
        <begin position="685"/>
        <end position="695"/>
    </location>
</feature>
<feature type="compositionally biased region" description="Low complexity" evidence="8">
    <location>
        <begin position="74"/>
        <end position="84"/>
    </location>
</feature>
<dbReference type="GO" id="GO:0046872">
    <property type="term" value="F:metal ion binding"/>
    <property type="evidence" value="ECO:0007669"/>
    <property type="project" value="UniProtKB-KW"/>
</dbReference>
<dbReference type="Pfam" id="PF08642">
    <property type="entry name" value="Rxt3"/>
    <property type="match status" value="1"/>
</dbReference>
<organism evidence="11">
    <name type="scientific">Brassica oleracea</name>
    <name type="common">Wild cabbage</name>
    <dbReference type="NCBI Taxonomy" id="3712"/>
    <lineage>
        <taxon>Eukaryota</taxon>
        <taxon>Viridiplantae</taxon>
        <taxon>Streptophyta</taxon>
        <taxon>Embryophyta</taxon>
        <taxon>Tracheophyta</taxon>
        <taxon>Spermatophyta</taxon>
        <taxon>Magnoliopsida</taxon>
        <taxon>eudicotyledons</taxon>
        <taxon>Gunneridae</taxon>
        <taxon>Pentapetalae</taxon>
        <taxon>rosids</taxon>
        <taxon>malvids</taxon>
        <taxon>Brassicales</taxon>
        <taxon>Brassicaceae</taxon>
        <taxon>Brassiceae</taxon>
        <taxon>Brassica</taxon>
    </lineage>
</organism>
<keyword evidence="4" id="KW-0540">Nuclease</keyword>
<dbReference type="EMBL" id="LR031875">
    <property type="protein sequence ID" value="VDD34276.1"/>
    <property type="molecule type" value="Genomic_DNA"/>
</dbReference>